<sequence>MKVKKIIYILWVAAISIFPLSSLAEAKKSSVVEQTEQHNEIALLTAQIASMENYQSQLISIVIWSLSSVIAMALGLAAFNWYTSKVSYEREMQALNQESDAKLQEMHSALKTSVDEYSKKLVADLDSKSDEIKNAAIKEIQKRIESLTLSLKEQKSRILKLEYDNKERLAEEAMGKGRLEWSVYQYCDLLAISVEQGSDHYQVGEILDEISKALDDPKISMSSDDVSRTIAALKNLPKRHQAAAENIIPKVNRAYGKA</sequence>
<organism evidence="3 4">
    <name type="scientific">Hydrocarboniclastica marina</name>
    <dbReference type="NCBI Taxonomy" id="2259620"/>
    <lineage>
        <taxon>Bacteria</taxon>
        <taxon>Pseudomonadati</taxon>
        <taxon>Pseudomonadota</taxon>
        <taxon>Gammaproteobacteria</taxon>
        <taxon>Alteromonadales</taxon>
        <taxon>Alteromonadaceae</taxon>
        <taxon>Hydrocarboniclastica</taxon>
    </lineage>
</organism>
<keyword evidence="2" id="KW-0732">Signal</keyword>
<dbReference type="AlphaFoldDB" id="A0A4P7XDD0"/>
<evidence type="ECO:0000313" key="4">
    <source>
        <dbReference type="Proteomes" id="UP000298049"/>
    </source>
</evidence>
<keyword evidence="1" id="KW-1133">Transmembrane helix</keyword>
<accession>A0A4P7XDD0</accession>
<protein>
    <submittedName>
        <fullName evidence="3">Uncharacterized protein</fullName>
    </submittedName>
</protein>
<evidence type="ECO:0000256" key="2">
    <source>
        <dbReference type="SAM" id="SignalP"/>
    </source>
</evidence>
<feature type="signal peptide" evidence="2">
    <location>
        <begin position="1"/>
        <end position="24"/>
    </location>
</feature>
<keyword evidence="1" id="KW-0472">Membrane</keyword>
<dbReference type="RefSeq" id="WP_136545953.1">
    <property type="nucleotide sequence ID" value="NZ_CP031093.1"/>
</dbReference>
<keyword evidence="4" id="KW-1185">Reference proteome</keyword>
<feature type="transmembrane region" description="Helical" evidence="1">
    <location>
        <begin position="61"/>
        <end position="82"/>
    </location>
</feature>
<keyword evidence="1" id="KW-0812">Transmembrane</keyword>
<name>A0A4P7XDD0_9ALTE</name>
<dbReference type="EMBL" id="CP031093">
    <property type="protein sequence ID" value="QCF24595.1"/>
    <property type="molecule type" value="Genomic_DNA"/>
</dbReference>
<reference evidence="3 4" key="1">
    <citation type="submission" date="2018-07" db="EMBL/GenBank/DDBJ databases">
        <title>Marsedoiliclastica nanhaica gen. nov. sp. nov., a novel marine hydrocarbonoclastic bacterium isolated from an in-situ enriched hydrocarbon-degrading consortium in deep-sea sediment.</title>
        <authorList>
            <person name="Dong C."/>
            <person name="Ma T."/>
            <person name="Liu R."/>
            <person name="Shao Z."/>
        </authorList>
    </citation>
    <scope>NUCLEOTIDE SEQUENCE [LARGE SCALE GENOMIC DNA]</scope>
    <source>
        <strain evidence="4">soil36-7</strain>
    </source>
</reference>
<dbReference type="Proteomes" id="UP000298049">
    <property type="component" value="Chromosome"/>
</dbReference>
<evidence type="ECO:0000256" key="1">
    <source>
        <dbReference type="SAM" id="Phobius"/>
    </source>
</evidence>
<evidence type="ECO:0000313" key="3">
    <source>
        <dbReference type="EMBL" id="QCF24595.1"/>
    </source>
</evidence>
<dbReference type="KEGG" id="hmi:soil367_00725"/>
<gene>
    <name evidence="3" type="ORF">soil367_00725</name>
</gene>
<feature type="chain" id="PRO_5020810314" evidence="2">
    <location>
        <begin position="25"/>
        <end position="258"/>
    </location>
</feature>
<proteinExistence type="predicted"/>